<dbReference type="GO" id="GO:0006310">
    <property type="term" value="P:DNA recombination"/>
    <property type="evidence" value="ECO:0007669"/>
    <property type="project" value="UniProtKB-KW"/>
</dbReference>
<dbReference type="PROSITE" id="PS51900">
    <property type="entry name" value="CB"/>
    <property type="match status" value="1"/>
</dbReference>
<evidence type="ECO:0000256" key="2">
    <source>
        <dbReference type="ARBA" id="ARBA00022908"/>
    </source>
</evidence>
<dbReference type="InterPro" id="IPR002104">
    <property type="entry name" value="Integrase_catalytic"/>
</dbReference>
<dbReference type="PROSITE" id="PS51898">
    <property type="entry name" value="TYR_RECOMBINASE"/>
    <property type="match status" value="1"/>
</dbReference>
<dbReference type="SUPFAM" id="SSF56349">
    <property type="entry name" value="DNA breaking-rejoining enzymes"/>
    <property type="match status" value="1"/>
</dbReference>
<gene>
    <name evidence="8" type="ORF">BMONG18_1283</name>
</gene>
<dbReference type="InterPro" id="IPR011010">
    <property type="entry name" value="DNA_brk_join_enz"/>
</dbReference>
<dbReference type="Gene3D" id="1.10.150.130">
    <property type="match status" value="1"/>
</dbReference>
<feature type="domain" description="Core-binding (CB)" evidence="7">
    <location>
        <begin position="63"/>
        <end position="144"/>
    </location>
</feature>
<dbReference type="AlphaFoldDB" id="A0A423UD03"/>
<sequence length="376" mass="42387">MASIESYSLKDGSKRYRVRYRKPDHSSTDKRGFKTKHDARLWSGKNDIAIDDGSYTDPKKSSITIGALYTEWYELHSAEWSESWKNTIQISWRVHVKPVWGSVRLNRVTYISVQRWVNSLRKERSASTVLKAYNILRSIIADAMENKRIARTPLSKIELPKKPKKKAKRNYLNAAQVIAFADECGKAQEMGRERRALILVLGFCGLRWGEAAGLLVGDIDYNTHRITVQHNIVKVNSTHVHKDPKSEQVREAPMPNIVQDALKEICKGKDDEDNVFLDPSGKPIRSQSVGNLNNNRTWYVSALKRLGYKPSKMPSPHDLRHSAASIAVSAGANVKALQTMLGHSSAAMTLDVYADLFDDDLDKIAVSINKIIEKCG</sequence>
<evidence type="ECO:0000313" key="8">
    <source>
        <dbReference type="EMBL" id="ROT86572.1"/>
    </source>
</evidence>
<name>A0A423UD03_9BIFI</name>
<evidence type="ECO:0000256" key="3">
    <source>
        <dbReference type="ARBA" id="ARBA00023125"/>
    </source>
</evidence>
<dbReference type="CDD" id="cd01189">
    <property type="entry name" value="INT_ICEBs1_C_like"/>
    <property type="match status" value="1"/>
</dbReference>
<dbReference type="PANTHER" id="PTHR30629">
    <property type="entry name" value="PROPHAGE INTEGRASE"/>
    <property type="match status" value="1"/>
</dbReference>
<dbReference type="InterPro" id="IPR010998">
    <property type="entry name" value="Integrase_recombinase_N"/>
</dbReference>
<dbReference type="InterPro" id="IPR050808">
    <property type="entry name" value="Phage_Integrase"/>
</dbReference>
<feature type="domain" description="Tyr recombinase" evidence="6">
    <location>
        <begin position="167"/>
        <end position="366"/>
    </location>
</feature>
<dbReference type="EMBL" id="QRAJ01000007">
    <property type="protein sequence ID" value="ROT86572.1"/>
    <property type="molecule type" value="Genomic_DNA"/>
</dbReference>
<dbReference type="Proteomes" id="UP000285266">
    <property type="component" value="Unassembled WGS sequence"/>
</dbReference>
<comment type="caution">
    <text evidence="8">The sequence shown here is derived from an EMBL/GenBank/DDBJ whole genome shotgun (WGS) entry which is preliminary data.</text>
</comment>
<dbReference type="InterPro" id="IPR044068">
    <property type="entry name" value="CB"/>
</dbReference>
<dbReference type="GO" id="GO:0003677">
    <property type="term" value="F:DNA binding"/>
    <property type="evidence" value="ECO:0007669"/>
    <property type="project" value="UniProtKB-UniRule"/>
</dbReference>
<evidence type="ECO:0000256" key="4">
    <source>
        <dbReference type="ARBA" id="ARBA00023172"/>
    </source>
</evidence>
<protein>
    <submittedName>
        <fullName evidence="8">Integrase</fullName>
    </submittedName>
</protein>
<comment type="similarity">
    <text evidence="1">Belongs to the 'phage' integrase family.</text>
</comment>
<organism evidence="8 9">
    <name type="scientific">Bifidobacterium mongoliense</name>
    <dbReference type="NCBI Taxonomy" id="518643"/>
    <lineage>
        <taxon>Bacteria</taxon>
        <taxon>Bacillati</taxon>
        <taxon>Actinomycetota</taxon>
        <taxon>Actinomycetes</taxon>
        <taxon>Bifidobacteriales</taxon>
        <taxon>Bifidobacteriaceae</taxon>
        <taxon>Bifidobacterium</taxon>
    </lineage>
</organism>
<evidence type="ECO:0000256" key="5">
    <source>
        <dbReference type="PROSITE-ProRule" id="PRU01248"/>
    </source>
</evidence>
<proteinExistence type="inferred from homology"/>
<keyword evidence="3 5" id="KW-0238">DNA-binding</keyword>
<dbReference type="Pfam" id="PF00589">
    <property type="entry name" value="Phage_integrase"/>
    <property type="match status" value="1"/>
</dbReference>
<dbReference type="GO" id="GO:0015074">
    <property type="term" value="P:DNA integration"/>
    <property type="evidence" value="ECO:0007669"/>
    <property type="project" value="UniProtKB-KW"/>
</dbReference>
<evidence type="ECO:0000259" key="7">
    <source>
        <dbReference type="PROSITE" id="PS51900"/>
    </source>
</evidence>
<dbReference type="RefSeq" id="WP_123645111.1">
    <property type="nucleotide sequence ID" value="NZ_QRAJ01000007.1"/>
</dbReference>
<keyword evidence="2" id="KW-0229">DNA integration</keyword>
<dbReference type="InterPro" id="IPR013762">
    <property type="entry name" value="Integrase-like_cat_sf"/>
</dbReference>
<evidence type="ECO:0000313" key="9">
    <source>
        <dbReference type="Proteomes" id="UP000285266"/>
    </source>
</evidence>
<evidence type="ECO:0000259" key="6">
    <source>
        <dbReference type="PROSITE" id="PS51898"/>
    </source>
</evidence>
<accession>A0A423UD03</accession>
<reference evidence="8 9" key="1">
    <citation type="submission" date="2018-07" db="EMBL/GenBank/DDBJ databases">
        <title>The role of parmesan cheese in vectoring bovine microbiota.</title>
        <authorList>
            <person name="Lugli G.A."/>
            <person name="Milani C."/>
        </authorList>
    </citation>
    <scope>NUCLEOTIDE SEQUENCE [LARGE SCALE GENOMIC DNA]</scope>
    <source>
        <strain evidence="8 9">BMONG18</strain>
    </source>
</reference>
<evidence type="ECO:0000256" key="1">
    <source>
        <dbReference type="ARBA" id="ARBA00008857"/>
    </source>
</evidence>
<keyword evidence="4" id="KW-0233">DNA recombination</keyword>
<dbReference type="PANTHER" id="PTHR30629:SF2">
    <property type="entry name" value="PROPHAGE INTEGRASE INTS-RELATED"/>
    <property type="match status" value="1"/>
</dbReference>
<dbReference type="Gene3D" id="1.10.443.10">
    <property type="entry name" value="Intergrase catalytic core"/>
    <property type="match status" value="1"/>
</dbReference>